<comment type="caution">
    <text evidence="5">The sequence shown here is derived from an EMBL/GenBank/DDBJ whole genome shotgun (WGS) entry which is preliminary data.</text>
</comment>
<reference evidence="6" key="1">
    <citation type="submission" date="2021-01" db="EMBL/GenBank/DDBJ databases">
        <title>Genome public.</title>
        <authorList>
            <person name="Liu C."/>
            <person name="Sun Q."/>
        </authorList>
    </citation>
    <scope>NUCLEOTIDE SEQUENCE [LARGE SCALE GENOMIC DNA]</scope>
    <source>
        <strain evidence="6">YIM B02556</strain>
    </source>
</reference>
<dbReference type="InterPro" id="IPR051403">
    <property type="entry name" value="NosZ/Cyto_c_oxidase_sub2"/>
</dbReference>
<evidence type="ECO:0000313" key="5">
    <source>
        <dbReference type="EMBL" id="MBK1840038.1"/>
    </source>
</evidence>
<dbReference type="InterPro" id="IPR008972">
    <property type="entry name" value="Cupredoxin"/>
</dbReference>
<feature type="compositionally biased region" description="Low complexity" evidence="4">
    <location>
        <begin position="98"/>
        <end position="115"/>
    </location>
</feature>
<dbReference type="SUPFAM" id="SSF49503">
    <property type="entry name" value="Cupredoxins"/>
    <property type="match status" value="1"/>
</dbReference>
<keyword evidence="3" id="KW-0186">Copper</keyword>
<evidence type="ECO:0000256" key="3">
    <source>
        <dbReference type="ARBA" id="ARBA00023008"/>
    </source>
</evidence>
<dbReference type="Proteomes" id="UP000652760">
    <property type="component" value="Unassembled WGS sequence"/>
</dbReference>
<keyword evidence="6" id="KW-1185">Reference proteome</keyword>
<dbReference type="Gene3D" id="2.60.40.420">
    <property type="entry name" value="Cupredoxins - blue copper proteins"/>
    <property type="match status" value="1"/>
</dbReference>
<accession>A0ABS1F9D3</accession>
<protein>
    <recommendedName>
        <fullName evidence="7">EfeO-type cupredoxin-like domain-containing protein</fullName>
    </recommendedName>
</protein>
<proteinExistence type="predicted"/>
<name>A0ABS1F9D3_9PROT</name>
<sequence length="220" mass="23266">MPDPRHFTTRRGFIAGLGFGAVSLYGAWAAYGAAPLPFGHTPSAARASEPVPQVHDHGGSAAGSHDGHPAAATAESFRLDHEAFLRTYGQPDGSVDPHAASHAGGHSHGTANGSHADGGHGNHIAAAEPVTVYLMAQRFAYSPDLLRLKAGQAYRFRMMADDITHGASIQLGMASRIVRLRPNIVSEQTVTFTKPGEYLVYCTVYCGQAHDAMQGRIVVV</sequence>
<dbReference type="RefSeq" id="WP_200196362.1">
    <property type="nucleotide sequence ID" value="NZ_JAENHM010000060.1"/>
</dbReference>
<evidence type="ECO:0000256" key="4">
    <source>
        <dbReference type="SAM" id="MobiDB-lite"/>
    </source>
</evidence>
<dbReference type="EMBL" id="JAENHM010000060">
    <property type="protein sequence ID" value="MBK1840038.1"/>
    <property type="molecule type" value="Genomic_DNA"/>
</dbReference>
<evidence type="ECO:0000256" key="1">
    <source>
        <dbReference type="ARBA" id="ARBA00004196"/>
    </source>
</evidence>
<evidence type="ECO:0000256" key="2">
    <source>
        <dbReference type="ARBA" id="ARBA00022723"/>
    </source>
</evidence>
<evidence type="ECO:0000313" key="6">
    <source>
        <dbReference type="Proteomes" id="UP000652760"/>
    </source>
</evidence>
<feature type="region of interest" description="Disordered" evidence="4">
    <location>
        <begin position="88"/>
        <end position="122"/>
    </location>
</feature>
<dbReference type="InterPro" id="IPR006311">
    <property type="entry name" value="TAT_signal"/>
</dbReference>
<organism evidence="5 6">
    <name type="scientific">Azospirillum endophyticum</name>
    <dbReference type="NCBI Taxonomy" id="2800326"/>
    <lineage>
        <taxon>Bacteria</taxon>
        <taxon>Pseudomonadati</taxon>
        <taxon>Pseudomonadota</taxon>
        <taxon>Alphaproteobacteria</taxon>
        <taxon>Rhodospirillales</taxon>
        <taxon>Azospirillaceae</taxon>
        <taxon>Azospirillum</taxon>
    </lineage>
</organism>
<comment type="subcellular location">
    <subcellularLocation>
        <location evidence="1">Cell envelope</location>
    </subcellularLocation>
</comment>
<feature type="region of interest" description="Disordered" evidence="4">
    <location>
        <begin position="44"/>
        <end position="70"/>
    </location>
</feature>
<dbReference type="PROSITE" id="PS51318">
    <property type="entry name" value="TAT"/>
    <property type="match status" value="1"/>
</dbReference>
<evidence type="ECO:0008006" key="7">
    <source>
        <dbReference type="Google" id="ProtNLM"/>
    </source>
</evidence>
<dbReference type="PANTHER" id="PTHR42838:SF2">
    <property type="entry name" value="NITROUS-OXIDE REDUCTASE"/>
    <property type="match status" value="1"/>
</dbReference>
<dbReference type="PANTHER" id="PTHR42838">
    <property type="entry name" value="CYTOCHROME C OXIDASE SUBUNIT II"/>
    <property type="match status" value="1"/>
</dbReference>
<gene>
    <name evidence="5" type="ORF">JHL17_21765</name>
</gene>
<keyword evidence="2" id="KW-0479">Metal-binding</keyword>